<dbReference type="OrthoDB" id="3669840at2"/>
<dbReference type="NCBIfam" id="TIGR03083">
    <property type="entry name" value="maleylpyruvate isomerase family mycothiol-dependent enzyme"/>
    <property type="match status" value="1"/>
</dbReference>
<dbReference type="Proteomes" id="UP000198280">
    <property type="component" value="Unassembled WGS sequence"/>
</dbReference>
<dbReference type="InterPro" id="IPR024344">
    <property type="entry name" value="MDMPI_metal-binding"/>
</dbReference>
<dbReference type="Gene3D" id="3.30.1050.10">
    <property type="entry name" value="SCP2 sterol-binding domain"/>
    <property type="match status" value="1"/>
</dbReference>
<dbReference type="GO" id="GO:0046872">
    <property type="term" value="F:metal ion binding"/>
    <property type="evidence" value="ECO:0007669"/>
    <property type="project" value="InterPro"/>
</dbReference>
<dbReference type="SUPFAM" id="SSF109854">
    <property type="entry name" value="DinB/YfiT-like putative metalloenzymes"/>
    <property type="match status" value="1"/>
</dbReference>
<accession>A0A239M9G8</accession>
<organism evidence="3 4">
    <name type="scientific">Actinacidiphila glaucinigra</name>
    <dbReference type="NCBI Taxonomy" id="235986"/>
    <lineage>
        <taxon>Bacteria</taxon>
        <taxon>Bacillati</taxon>
        <taxon>Actinomycetota</taxon>
        <taxon>Actinomycetes</taxon>
        <taxon>Kitasatosporales</taxon>
        <taxon>Streptomycetaceae</taxon>
        <taxon>Actinacidiphila</taxon>
    </lineage>
</organism>
<keyword evidence="4" id="KW-1185">Reference proteome</keyword>
<dbReference type="AlphaFoldDB" id="A0A239M9G8"/>
<protein>
    <submittedName>
        <fullName evidence="3">TIGR03083 family protein</fullName>
    </submittedName>
</protein>
<name>A0A239M9G8_9ACTN</name>
<dbReference type="SUPFAM" id="SSF55718">
    <property type="entry name" value="SCP-like"/>
    <property type="match status" value="1"/>
</dbReference>
<gene>
    <name evidence="3" type="ORF">SAMN05216252_12332</name>
</gene>
<dbReference type="Pfam" id="PF11716">
    <property type="entry name" value="MDMPI_N"/>
    <property type="match status" value="1"/>
</dbReference>
<dbReference type="InterPro" id="IPR003033">
    <property type="entry name" value="SCP2_sterol-bd_dom"/>
</dbReference>
<feature type="domain" description="Mycothiol-dependent maleylpyruvate isomerase metal-binding" evidence="2">
    <location>
        <begin position="14"/>
        <end position="146"/>
    </location>
</feature>
<proteinExistence type="predicted"/>
<dbReference type="EMBL" id="FZOF01000023">
    <property type="protein sequence ID" value="SNT38842.1"/>
    <property type="molecule type" value="Genomic_DNA"/>
</dbReference>
<sequence>MTVAPDRPAEAESLHAAAEDIAALLRACPDTSVPIPGAEWTVGEAAAHLVLAGELMAALAEGRERPYGDGTPGSLAAENAASLAAFPERGGPVLAEGIVRHARAFTEAAAAREPGTAVVTPLGPMDLATLGSYLLTHMLGHGYDIAVALRRPHMVDRERVARCMPFLRTAMPRVVDARAAAGFSACYALRVPGITRFAVTFTDGAADVTDEPPRRPDCTITTEPVTFFLIALGRRGATAAMARGRIAAWGRRPWLAPRFPTLFTAP</sequence>
<dbReference type="Gene3D" id="1.20.120.450">
    <property type="entry name" value="dinb family like domain"/>
    <property type="match status" value="1"/>
</dbReference>
<dbReference type="InterPro" id="IPR017517">
    <property type="entry name" value="Maleyloyr_isom"/>
</dbReference>
<dbReference type="InterPro" id="IPR034660">
    <property type="entry name" value="DinB/YfiT-like"/>
</dbReference>
<evidence type="ECO:0000313" key="3">
    <source>
        <dbReference type="EMBL" id="SNT38842.1"/>
    </source>
</evidence>
<evidence type="ECO:0000259" key="1">
    <source>
        <dbReference type="Pfam" id="PF02036"/>
    </source>
</evidence>
<dbReference type="InterPro" id="IPR036527">
    <property type="entry name" value="SCP2_sterol-bd_dom_sf"/>
</dbReference>
<feature type="domain" description="SCP2" evidence="1">
    <location>
        <begin position="178"/>
        <end position="246"/>
    </location>
</feature>
<reference evidence="3 4" key="1">
    <citation type="submission" date="2017-06" db="EMBL/GenBank/DDBJ databases">
        <authorList>
            <person name="Kim H.J."/>
            <person name="Triplett B.A."/>
        </authorList>
    </citation>
    <scope>NUCLEOTIDE SEQUENCE [LARGE SCALE GENOMIC DNA]</scope>
    <source>
        <strain evidence="3 4">CGMCC 4.1858</strain>
    </source>
</reference>
<dbReference type="Pfam" id="PF02036">
    <property type="entry name" value="SCP2"/>
    <property type="match status" value="1"/>
</dbReference>
<evidence type="ECO:0000259" key="2">
    <source>
        <dbReference type="Pfam" id="PF11716"/>
    </source>
</evidence>
<evidence type="ECO:0000313" key="4">
    <source>
        <dbReference type="Proteomes" id="UP000198280"/>
    </source>
</evidence>
<dbReference type="RefSeq" id="WP_089227466.1">
    <property type="nucleotide sequence ID" value="NZ_FZOF01000023.1"/>
</dbReference>